<reference evidence="1" key="2">
    <citation type="journal article" date="2024" name="Plant">
        <title>Genomic evolution and insights into agronomic trait innovations of Sesamum species.</title>
        <authorList>
            <person name="Miao H."/>
            <person name="Wang L."/>
            <person name="Qu L."/>
            <person name="Liu H."/>
            <person name="Sun Y."/>
            <person name="Le M."/>
            <person name="Wang Q."/>
            <person name="Wei S."/>
            <person name="Zheng Y."/>
            <person name="Lin W."/>
            <person name="Duan Y."/>
            <person name="Cao H."/>
            <person name="Xiong S."/>
            <person name="Wang X."/>
            <person name="Wei L."/>
            <person name="Li C."/>
            <person name="Ma Q."/>
            <person name="Ju M."/>
            <person name="Zhao R."/>
            <person name="Li G."/>
            <person name="Mu C."/>
            <person name="Tian Q."/>
            <person name="Mei H."/>
            <person name="Zhang T."/>
            <person name="Gao T."/>
            <person name="Zhang H."/>
        </authorList>
    </citation>
    <scope>NUCLEOTIDE SEQUENCE</scope>
    <source>
        <strain evidence="1">KEN1</strain>
    </source>
</reference>
<accession>A0AAW2SRV3</accession>
<dbReference type="AlphaFoldDB" id="A0AAW2SRV3"/>
<dbReference type="EMBL" id="JACGWN010000016">
    <property type="protein sequence ID" value="KAL0394860.1"/>
    <property type="molecule type" value="Genomic_DNA"/>
</dbReference>
<reference evidence="1" key="1">
    <citation type="submission" date="2020-06" db="EMBL/GenBank/DDBJ databases">
        <authorList>
            <person name="Li T."/>
            <person name="Hu X."/>
            <person name="Zhang T."/>
            <person name="Song X."/>
            <person name="Zhang H."/>
            <person name="Dai N."/>
            <person name="Sheng W."/>
            <person name="Hou X."/>
            <person name="Wei L."/>
        </authorList>
    </citation>
    <scope>NUCLEOTIDE SEQUENCE</scope>
    <source>
        <strain evidence="1">KEN1</strain>
        <tissue evidence="1">Leaf</tissue>
    </source>
</reference>
<organism evidence="1">
    <name type="scientific">Sesamum latifolium</name>
    <dbReference type="NCBI Taxonomy" id="2727402"/>
    <lineage>
        <taxon>Eukaryota</taxon>
        <taxon>Viridiplantae</taxon>
        <taxon>Streptophyta</taxon>
        <taxon>Embryophyta</taxon>
        <taxon>Tracheophyta</taxon>
        <taxon>Spermatophyta</taxon>
        <taxon>Magnoliopsida</taxon>
        <taxon>eudicotyledons</taxon>
        <taxon>Gunneridae</taxon>
        <taxon>Pentapetalae</taxon>
        <taxon>asterids</taxon>
        <taxon>lamiids</taxon>
        <taxon>Lamiales</taxon>
        <taxon>Pedaliaceae</taxon>
        <taxon>Sesamum</taxon>
    </lineage>
</organism>
<comment type="caution">
    <text evidence="1">The sequence shown here is derived from an EMBL/GenBank/DDBJ whole genome shotgun (WGS) entry which is preliminary data.</text>
</comment>
<proteinExistence type="predicted"/>
<protein>
    <submittedName>
        <fullName evidence="1">Uncharacterized protein</fullName>
    </submittedName>
</protein>
<name>A0AAW2SRV3_9LAMI</name>
<evidence type="ECO:0000313" key="1">
    <source>
        <dbReference type="EMBL" id="KAL0394860.1"/>
    </source>
</evidence>
<gene>
    <name evidence="1" type="ORF">Slati_4452200</name>
</gene>
<sequence length="76" mass="7448">MACAAARVDASRINANKASCVNCIIASWCGAATGEGSAWGGDGARTWGGNPCLLSGACSRGGRTSARGGDNSRGEA</sequence>